<dbReference type="InterPro" id="IPR000524">
    <property type="entry name" value="Tscrpt_reg_HTH_GntR"/>
</dbReference>
<feature type="compositionally biased region" description="Polar residues" evidence="4">
    <location>
        <begin position="228"/>
        <end position="245"/>
    </location>
</feature>
<dbReference type="SMART" id="SM00345">
    <property type="entry name" value="HTH_GNTR"/>
    <property type="match status" value="1"/>
</dbReference>
<evidence type="ECO:0000256" key="4">
    <source>
        <dbReference type="SAM" id="MobiDB-lite"/>
    </source>
</evidence>
<dbReference type="Gene3D" id="1.10.10.10">
    <property type="entry name" value="Winged helix-like DNA-binding domain superfamily/Winged helix DNA-binding domain"/>
    <property type="match status" value="1"/>
</dbReference>
<dbReference type="GO" id="GO:0003700">
    <property type="term" value="F:DNA-binding transcription factor activity"/>
    <property type="evidence" value="ECO:0007669"/>
    <property type="project" value="InterPro"/>
</dbReference>
<gene>
    <name evidence="6" type="ORF">EDF62_0808</name>
</gene>
<keyword evidence="2 6" id="KW-0238">DNA-binding</keyword>
<dbReference type="PANTHER" id="PTHR43537:SF45">
    <property type="entry name" value="GNTR FAMILY REGULATORY PROTEIN"/>
    <property type="match status" value="1"/>
</dbReference>
<keyword evidence="3" id="KW-0804">Transcription</keyword>
<evidence type="ECO:0000313" key="7">
    <source>
        <dbReference type="Proteomes" id="UP000295601"/>
    </source>
</evidence>
<protein>
    <submittedName>
        <fullName evidence="6">DNA-binding GntR family transcriptional regulator</fullName>
    </submittedName>
</protein>
<dbReference type="SUPFAM" id="SSF48008">
    <property type="entry name" value="GntR ligand-binding domain-like"/>
    <property type="match status" value="1"/>
</dbReference>
<evidence type="ECO:0000256" key="3">
    <source>
        <dbReference type="ARBA" id="ARBA00023163"/>
    </source>
</evidence>
<feature type="region of interest" description="Disordered" evidence="4">
    <location>
        <begin position="225"/>
        <end position="245"/>
    </location>
</feature>
<evidence type="ECO:0000256" key="2">
    <source>
        <dbReference type="ARBA" id="ARBA00023125"/>
    </source>
</evidence>
<reference evidence="6 7" key="1">
    <citation type="submission" date="2019-03" db="EMBL/GenBank/DDBJ databases">
        <title>Genomic analyses of the natural microbiome of Caenorhabditis elegans.</title>
        <authorList>
            <person name="Samuel B."/>
        </authorList>
    </citation>
    <scope>NUCLEOTIDE SEQUENCE [LARGE SCALE GENOMIC DNA]</scope>
    <source>
        <strain evidence="6 7">JUb18</strain>
    </source>
</reference>
<dbReference type="InterPro" id="IPR011711">
    <property type="entry name" value="GntR_C"/>
</dbReference>
<dbReference type="Proteomes" id="UP000295601">
    <property type="component" value="Unassembled WGS sequence"/>
</dbReference>
<dbReference type="Gene3D" id="1.20.120.530">
    <property type="entry name" value="GntR ligand-binding domain-like"/>
    <property type="match status" value="1"/>
</dbReference>
<dbReference type="InterPro" id="IPR036390">
    <property type="entry name" value="WH_DNA-bd_sf"/>
</dbReference>
<dbReference type="GO" id="GO:0003677">
    <property type="term" value="F:DNA binding"/>
    <property type="evidence" value="ECO:0007669"/>
    <property type="project" value="UniProtKB-KW"/>
</dbReference>
<feature type="domain" description="HTH gntR-type" evidence="5">
    <location>
        <begin position="21"/>
        <end position="88"/>
    </location>
</feature>
<accession>A0A4R6S4Z5</accession>
<proteinExistence type="predicted"/>
<keyword evidence="7" id="KW-1185">Reference proteome</keyword>
<dbReference type="InterPro" id="IPR008920">
    <property type="entry name" value="TF_FadR/GntR_C"/>
</dbReference>
<dbReference type="EMBL" id="SNYA01000002">
    <property type="protein sequence ID" value="TDP94393.1"/>
    <property type="molecule type" value="Genomic_DNA"/>
</dbReference>
<dbReference type="InterPro" id="IPR036388">
    <property type="entry name" value="WH-like_DNA-bd_sf"/>
</dbReference>
<dbReference type="Pfam" id="PF00392">
    <property type="entry name" value="GntR"/>
    <property type="match status" value="1"/>
</dbReference>
<dbReference type="Pfam" id="PF07729">
    <property type="entry name" value="FCD"/>
    <property type="match status" value="1"/>
</dbReference>
<dbReference type="PANTHER" id="PTHR43537">
    <property type="entry name" value="TRANSCRIPTIONAL REGULATOR, GNTR FAMILY"/>
    <property type="match status" value="1"/>
</dbReference>
<dbReference type="CDD" id="cd07377">
    <property type="entry name" value="WHTH_GntR"/>
    <property type="match status" value="1"/>
</dbReference>
<dbReference type="SUPFAM" id="SSF46785">
    <property type="entry name" value="Winged helix' DNA-binding domain"/>
    <property type="match status" value="1"/>
</dbReference>
<name>A0A4R6S4Z5_9MICO</name>
<comment type="caution">
    <text evidence="6">The sequence shown here is derived from an EMBL/GenBank/DDBJ whole genome shotgun (WGS) entry which is preliminary data.</text>
</comment>
<dbReference type="SMART" id="SM00895">
    <property type="entry name" value="FCD"/>
    <property type="match status" value="1"/>
</dbReference>
<evidence type="ECO:0000313" key="6">
    <source>
        <dbReference type="EMBL" id="TDP94393.1"/>
    </source>
</evidence>
<evidence type="ECO:0000256" key="1">
    <source>
        <dbReference type="ARBA" id="ARBA00023015"/>
    </source>
</evidence>
<dbReference type="PROSITE" id="PS50949">
    <property type="entry name" value="HTH_GNTR"/>
    <property type="match status" value="1"/>
</dbReference>
<organism evidence="6 7">
    <name type="scientific">Leucobacter luti</name>
    <dbReference type="NCBI Taxonomy" id="340320"/>
    <lineage>
        <taxon>Bacteria</taxon>
        <taxon>Bacillati</taxon>
        <taxon>Actinomycetota</taxon>
        <taxon>Actinomycetes</taxon>
        <taxon>Micrococcales</taxon>
        <taxon>Microbacteriaceae</taxon>
        <taxon>Leucobacter</taxon>
    </lineage>
</organism>
<evidence type="ECO:0000259" key="5">
    <source>
        <dbReference type="PROSITE" id="PS50949"/>
    </source>
</evidence>
<dbReference type="AlphaFoldDB" id="A0A4R6S4Z5"/>
<dbReference type="OrthoDB" id="3864082at2"/>
<sequence>MSTHPHTPEPVSPWTPLERPLNLRETVLEQLRTAIITGRLAEGEVVSAPSLGQALGVSATPVREAMMDLAREGLVETIKNKGFRVTRMSPSDLQDLTQIRLLLEPPAMQYVVGNIPAEIRAELDALAAECVRAAEREDLEEYLRTDREFHALLLARTGNPQLVELATSLRTRTRLYGIATLAREGKLGDSAREHQRLLEVLGEDDGDAAEALLREHIGHASSLWATGESASATDATGTSDGSTVT</sequence>
<dbReference type="RefSeq" id="WP_133616000.1">
    <property type="nucleotide sequence ID" value="NZ_SNYA01000002.1"/>
</dbReference>
<keyword evidence="1" id="KW-0805">Transcription regulation</keyword>